<gene>
    <name evidence="8" type="ORF">AACH10_20910</name>
</gene>
<keyword evidence="2" id="KW-0813">Transport</keyword>
<dbReference type="SUPFAM" id="SSF103473">
    <property type="entry name" value="MFS general substrate transporter"/>
    <property type="match status" value="1"/>
</dbReference>
<feature type="transmembrane region" description="Helical" evidence="6">
    <location>
        <begin position="363"/>
        <end position="385"/>
    </location>
</feature>
<feature type="transmembrane region" description="Helical" evidence="6">
    <location>
        <begin position="192"/>
        <end position="214"/>
    </location>
</feature>
<accession>A0ABU9CLM9</accession>
<dbReference type="Gene3D" id="1.20.1250.20">
    <property type="entry name" value="MFS general substrate transporter like domains"/>
    <property type="match status" value="2"/>
</dbReference>
<dbReference type="EMBL" id="JBBUTH010000010">
    <property type="protein sequence ID" value="MEK8052724.1"/>
    <property type="molecule type" value="Genomic_DNA"/>
</dbReference>
<feature type="transmembrane region" description="Helical" evidence="6">
    <location>
        <begin position="306"/>
        <end position="326"/>
    </location>
</feature>
<evidence type="ECO:0000256" key="2">
    <source>
        <dbReference type="ARBA" id="ARBA00022448"/>
    </source>
</evidence>
<feature type="transmembrane region" description="Helical" evidence="6">
    <location>
        <begin position="338"/>
        <end position="357"/>
    </location>
</feature>
<keyword evidence="9" id="KW-1185">Reference proteome</keyword>
<feature type="transmembrane region" description="Helical" evidence="6">
    <location>
        <begin position="429"/>
        <end position="448"/>
    </location>
</feature>
<keyword evidence="5 6" id="KW-0472">Membrane</keyword>
<dbReference type="InterPro" id="IPR036259">
    <property type="entry name" value="MFS_trans_sf"/>
</dbReference>
<keyword evidence="4 6" id="KW-1133">Transmembrane helix</keyword>
<dbReference type="Proteomes" id="UP001365405">
    <property type="component" value="Unassembled WGS sequence"/>
</dbReference>
<feature type="transmembrane region" description="Helical" evidence="6">
    <location>
        <begin position="100"/>
        <end position="119"/>
    </location>
</feature>
<evidence type="ECO:0000313" key="8">
    <source>
        <dbReference type="EMBL" id="MEK8052724.1"/>
    </source>
</evidence>
<evidence type="ECO:0000259" key="7">
    <source>
        <dbReference type="PROSITE" id="PS50850"/>
    </source>
</evidence>
<evidence type="ECO:0000256" key="1">
    <source>
        <dbReference type="ARBA" id="ARBA00004141"/>
    </source>
</evidence>
<dbReference type="InterPro" id="IPR011701">
    <property type="entry name" value="MFS"/>
</dbReference>
<feature type="transmembrane region" description="Helical" evidence="6">
    <location>
        <begin position="267"/>
        <end position="294"/>
    </location>
</feature>
<protein>
    <submittedName>
        <fullName evidence="8">MFS transporter</fullName>
    </submittedName>
</protein>
<dbReference type="PROSITE" id="PS51257">
    <property type="entry name" value="PROKAR_LIPOPROTEIN"/>
    <property type="match status" value="1"/>
</dbReference>
<dbReference type="PROSITE" id="PS50850">
    <property type="entry name" value="MFS"/>
    <property type="match status" value="1"/>
</dbReference>
<evidence type="ECO:0000256" key="3">
    <source>
        <dbReference type="ARBA" id="ARBA00022692"/>
    </source>
</evidence>
<evidence type="ECO:0000256" key="5">
    <source>
        <dbReference type="ARBA" id="ARBA00023136"/>
    </source>
</evidence>
<dbReference type="PANTHER" id="PTHR43791:SF36">
    <property type="entry name" value="TRANSPORTER, PUTATIVE (AFU_ORTHOLOGUE AFUA_6G08340)-RELATED"/>
    <property type="match status" value="1"/>
</dbReference>
<reference evidence="8 9" key="1">
    <citation type="submission" date="2024-04" db="EMBL/GenBank/DDBJ databases">
        <title>Novel species of the genus Ideonella isolated from streams.</title>
        <authorList>
            <person name="Lu H."/>
        </authorList>
    </citation>
    <scope>NUCLEOTIDE SEQUENCE [LARGE SCALE GENOMIC DNA]</scope>
    <source>
        <strain evidence="8 9">DXS22W</strain>
    </source>
</reference>
<feature type="transmembrane region" description="Helical" evidence="6">
    <location>
        <begin position="397"/>
        <end position="417"/>
    </location>
</feature>
<evidence type="ECO:0000256" key="6">
    <source>
        <dbReference type="SAM" id="Phobius"/>
    </source>
</evidence>
<comment type="subcellular location">
    <subcellularLocation>
        <location evidence="1">Membrane</location>
        <topology evidence="1">Multi-pass membrane protein</topology>
    </subcellularLocation>
</comment>
<feature type="transmembrane region" description="Helical" evidence="6">
    <location>
        <begin position="30"/>
        <end position="47"/>
    </location>
</feature>
<keyword evidence="3 6" id="KW-0812">Transmembrane</keyword>
<feature type="transmembrane region" description="Helical" evidence="6">
    <location>
        <begin position="159"/>
        <end position="180"/>
    </location>
</feature>
<feature type="transmembrane region" description="Helical" evidence="6">
    <location>
        <begin position="125"/>
        <end position="147"/>
    </location>
</feature>
<name>A0ABU9CLM9_9BURK</name>
<dbReference type="InterPro" id="IPR020846">
    <property type="entry name" value="MFS_dom"/>
</dbReference>
<evidence type="ECO:0000313" key="9">
    <source>
        <dbReference type="Proteomes" id="UP001365405"/>
    </source>
</evidence>
<comment type="caution">
    <text evidence="8">The sequence shown here is derived from an EMBL/GenBank/DDBJ whole genome shotgun (WGS) entry which is preliminary data.</text>
</comment>
<proteinExistence type="predicted"/>
<dbReference type="PANTHER" id="PTHR43791">
    <property type="entry name" value="PERMEASE-RELATED"/>
    <property type="match status" value="1"/>
</dbReference>
<feature type="domain" description="Major facilitator superfamily (MFS) profile" evidence="7">
    <location>
        <begin position="34"/>
        <end position="453"/>
    </location>
</feature>
<feature type="transmembrane region" description="Helical" evidence="6">
    <location>
        <begin position="67"/>
        <end position="88"/>
    </location>
</feature>
<dbReference type="Pfam" id="PF07690">
    <property type="entry name" value="MFS_1"/>
    <property type="match status" value="1"/>
</dbReference>
<dbReference type="CDD" id="cd17319">
    <property type="entry name" value="MFS_ExuT_GudP_like"/>
    <property type="match status" value="1"/>
</dbReference>
<sequence>MKASDLHLPAVAAGACSTTGVDPADVNRLLTLRLILPFLGLIVLNSLDRVNVGFAALRMNAELGFSPATYGFGVGLFFAGYMVAQVPSMWLLQRYGMRRWMCGVVLSWGLVATATAFVQDATSFFALRFALGLAEAGFAPGVTWCCARWVPQRFRGGAIGLTMVAIPLSVVIGGPLSGWLMEIRNPLGLPGWRFMILAEGLPTVLLGVALWWWVVDSPEQATWLTPAQQRWLADTLRVEARGRSEPHATESQLQPSSQRMWQALRPLLGSTLFWGCALVWFSLLTGAYGLMYWLPLVIKQASGQGALAIGWLSALPWVGVAAGMLLNPRHSDRSGERHLHIAVPALVAALALVAAAFAPHGALALALLVAAGLGLGAAQGTFWTLPTSALSPAALPMGIALVNMAGNLGGLLGPSAIGALRQATGSYQWPVLAVAAVMGLGAVVVLAMRPSDDRRP</sequence>
<organism evidence="8 9">
    <name type="scientific">Pseudaquabacterium inlustre</name>
    <dbReference type="NCBI Taxonomy" id="2984192"/>
    <lineage>
        <taxon>Bacteria</taxon>
        <taxon>Pseudomonadati</taxon>
        <taxon>Pseudomonadota</taxon>
        <taxon>Betaproteobacteria</taxon>
        <taxon>Burkholderiales</taxon>
        <taxon>Sphaerotilaceae</taxon>
        <taxon>Pseudaquabacterium</taxon>
    </lineage>
</organism>
<evidence type="ECO:0000256" key="4">
    <source>
        <dbReference type="ARBA" id="ARBA00022989"/>
    </source>
</evidence>
<dbReference type="RefSeq" id="WP_341412447.1">
    <property type="nucleotide sequence ID" value="NZ_JBBUTH010000010.1"/>
</dbReference>